<comment type="caution">
    <text evidence="1">The sequence shown here is derived from an EMBL/GenBank/DDBJ whole genome shotgun (WGS) entry which is preliminary data.</text>
</comment>
<proteinExistence type="predicted"/>
<accession>A0AAV4VRJ4</accession>
<name>A0AAV4VRJ4_CAEEX</name>
<reference evidence="1 2" key="1">
    <citation type="submission" date="2021-06" db="EMBL/GenBank/DDBJ databases">
        <title>Caerostris extrusa draft genome.</title>
        <authorList>
            <person name="Kono N."/>
            <person name="Arakawa K."/>
        </authorList>
    </citation>
    <scope>NUCLEOTIDE SEQUENCE [LARGE SCALE GENOMIC DNA]</scope>
</reference>
<evidence type="ECO:0000313" key="2">
    <source>
        <dbReference type="Proteomes" id="UP001054945"/>
    </source>
</evidence>
<organism evidence="1 2">
    <name type="scientific">Caerostris extrusa</name>
    <name type="common">Bark spider</name>
    <name type="synonym">Caerostris bankana</name>
    <dbReference type="NCBI Taxonomy" id="172846"/>
    <lineage>
        <taxon>Eukaryota</taxon>
        <taxon>Metazoa</taxon>
        <taxon>Ecdysozoa</taxon>
        <taxon>Arthropoda</taxon>
        <taxon>Chelicerata</taxon>
        <taxon>Arachnida</taxon>
        <taxon>Araneae</taxon>
        <taxon>Araneomorphae</taxon>
        <taxon>Entelegynae</taxon>
        <taxon>Araneoidea</taxon>
        <taxon>Araneidae</taxon>
        <taxon>Caerostris</taxon>
    </lineage>
</organism>
<dbReference type="AlphaFoldDB" id="A0AAV4VRJ4"/>
<protein>
    <submittedName>
        <fullName evidence="1">Uncharacterized protein</fullName>
    </submittedName>
</protein>
<keyword evidence="2" id="KW-1185">Reference proteome</keyword>
<evidence type="ECO:0000313" key="1">
    <source>
        <dbReference type="EMBL" id="GIY72214.1"/>
    </source>
</evidence>
<gene>
    <name evidence="1" type="primary">AVEN_117630_1</name>
    <name evidence="1" type="ORF">CEXT_8421</name>
</gene>
<sequence length="138" mass="15516">MIPVTSPATGKTYKNYFCSVCNENIEDQDQVIFWELELTGKSPSLGSSSLPDLKYDPIAKSWVVLQDDNTTVNVSINFHIANGAYSWVKRCKAGMISNCSVDWQDASIEKKVCFLYGSGWILHNQWLEVVQKSTLCIL</sequence>
<dbReference type="EMBL" id="BPLR01014913">
    <property type="protein sequence ID" value="GIY72214.1"/>
    <property type="molecule type" value="Genomic_DNA"/>
</dbReference>
<dbReference type="Proteomes" id="UP001054945">
    <property type="component" value="Unassembled WGS sequence"/>
</dbReference>